<feature type="compositionally biased region" description="Basic and acidic residues" evidence="1">
    <location>
        <begin position="1"/>
        <end position="18"/>
    </location>
</feature>
<dbReference type="Gramene" id="EOY05812">
    <property type="protein sequence ID" value="EOY05812"/>
    <property type="gene ID" value="TCM_046771"/>
</dbReference>
<sequence length="43" mass="5110">MREKEERRGGESKRDRESASFCSFTSSSHYVQHRKRYITDIGT</sequence>
<proteinExistence type="predicted"/>
<name>A0A061EN75_THECC</name>
<accession>A0A061EN75</accession>
<keyword evidence="3" id="KW-1185">Reference proteome</keyword>
<gene>
    <name evidence="2" type="ORF">TCM_046771</name>
</gene>
<dbReference type="EMBL" id="CM001882">
    <property type="protein sequence ID" value="EOY05812.1"/>
    <property type="molecule type" value="Genomic_DNA"/>
</dbReference>
<dbReference type="InParanoid" id="A0A061EN75"/>
<feature type="region of interest" description="Disordered" evidence="1">
    <location>
        <begin position="1"/>
        <end position="20"/>
    </location>
</feature>
<reference evidence="2 3" key="1">
    <citation type="journal article" date="2013" name="Genome Biol.">
        <title>The genome sequence of the most widely cultivated cacao type and its use to identify candidate genes regulating pod color.</title>
        <authorList>
            <person name="Motamayor J.C."/>
            <person name="Mockaitis K."/>
            <person name="Schmutz J."/>
            <person name="Haiminen N."/>
            <person name="Iii D.L."/>
            <person name="Cornejo O."/>
            <person name="Findley S.D."/>
            <person name="Zheng P."/>
            <person name="Utro F."/>
            <person name="Royaert S."/>
            <person name="Saski C."/>
            <person name="Jenkins J."/>
            <person name="Podicheti R."/>
            <person name="Zhao M."/>
            <person name="Scheffler B.E."/>
            <person name="Stack J.C."/>
            <person name="Feltus F.A."/>
            <person name="Mustiga G.M."/>
            <person name="Amores F."/>
            <person name="Phillips W."/>
            <person name="Marelli J.P."/>
            <person name="May G.D."/>
            <person name="Shapiro H."/>
            <person name="Ma J."/>
            <person name="Bustamante C.D."/>
            <person name="Schnell R.J."/>
            <person name="Main D."/>
            <person name="Gilbert D."/>
            <person name="Parida L."/>
            <person name="Kuhn D.N."/>
        </authorList>
    </citation>
    <scope>NUCLEOTIDE SEQUENCE [LARGE SCALE GENOMIC DNA]</scope>
    <source>
        <strain evidence="3">cv. Matina 1-6</strain>
    </source>
</reference>
<evidence type="ECO:0000256" key="1">
    <source>
        <dbReference type="SAM" id="MobiDB-lite"/>
    </source>
</evidence>
<evidence type="ECO:0000313" key="2">
    <source>
        <dbReference type="EMBL" id="EOY05812.1"/>
    </source>
</evidence>
<protein>
    <submittedName>
        <fullName evidence="2">Uncharacterized protein</fullName>
    </submittedName>
</protein>
<dbReference type="AlphaFoldDB" id="A0A061EN75"/>
<organism evidence="2 3">
    <name type="scientific">Theobroma cacao</name>
    <name type="common">Cacao</name>
    <name type="synonym">Cocoa</name>
    <dbReference type="NCBI Taxonomy" id="3641"/>
    <lineage>
        <taxon>Eukaryota</taxon>
        <taxon>Viridiplantae</taxon>
        <taxon>Streptophyta</taxon>
        <taxon>Embryophyta</taxon>
        <taxon>Tracheophyta</taxon>
        <taxon>Spermatophyta</taxon>
        <taxon>Magnoliopsida</taxon>
        <taxon>eudicotyledons</taxon>
        <taxon>Gunneridae</taxon>
        <taxon>Pentapetalae</taxon>
        <taxon>rosids</taxon>
        <taxon>malvids</taxon>
        <taxon>Malvales</taxon>
        <taxon>Malvaceae</taxon>
        <taxon>Byttnerioideae</taxon>
        <taxon>Theobroma</taxon>
    </lineage>
</organism>
<evidence type="ECO:0000313" key="3">
    <source>
        <dbReference type="Proteomes" id="UP000026915"/>
    </source>
</evidence>
<dbReference type="Proteomes" id="UP000026915">
    <property type="component" value="Chromosome 4"/>
</dbReference>
<dbReference type="HOGENOM" id="CLU_3243205_0_0_1"/>